<gene>
    <name evidence="2" type="ORF">DSPE1174_LOCUS20633</name>
</gene>
<accession>A0A7S2DAG2</accession>
<dbReference type="Pfam" id="PF07727">
    <property type="entry name" value="RVT_2"/>
    <property type="match status" value="1"/>
</dbReference>
<reference evidence="2" key="1">
    <citation type="submission" date="2021-01" db="EMBL/GenBank/DDBJ databases">
        <authorList>
            <person name="Corre E."/>
            <person name="Pelletier E."/>
            <person name="Niang G."/>
            <person name="Scheremetjew M."/>
            <person name="Finn R."/>
            <person name="Kale V."/>
            <person name="Holt S."/>
            <person name="Cochrane G."/>
            <person name="Meng A."/>
            <person name="Brown T."/>
            <person name="Cohen L."/>
        </authorList>
    </citation>
    <scope>NUCLEOTIDE SEQUENCE</scope>
    <source>
        <strain evidence="2">CCMP1381</strain>
    </source>
</reference>
<dbReference type="AlphaFoldDB" id="A0A7S2DAG2"/>
<evidence type="ECO:0000259" key="1">
    <source>
        <dbReference type="Pfam" id="PF07727"/>
    </source>
</evidence>
<sequence>MLGNLQKEHVHYDPENVYSPVMSYDSFRTLLAIGAAADYELRSADISGAFLQGEIDKDIYIKHPGGKLDPTTGEPMTCKLVASAYGLKQSPKLFAKALQAEFKSG</sequence>
<proteinExistence type="predicted"/>
<evidence type="ECO:0000313" key="2">
    <source>
        <dbReference type="EMBL" id="CAD9449087.1"/>
    </source>
</evidence>
<feature type="domain" description="Reverse transcriptase Ty1/copia-type" evidence="1">
    <location>
        <begin position="3"/>
        <end position="100"/>
    </location>
</feature>
<dbReference type="EMBL" id="HBGS01040204">
    <property type="protein sequence ID" value="CAD9449087.1"/>
    <property type="molecule type" value="Transcribed_RNA"/>
</dbReference>
<organism evidence="2">
    <name type="scientific">Octactis speculum</name>
    <dbReference type="NCBI Taxonomy" id="3111310"/>
    <lineage>
        <taxon>Eukaryota</taxon>
        <taxon>Sar</taxon>
        <taxon>Stramenopiles</taxon>
        <taxon>Ochrophyta</taxon>
        <taxon>Dictyochophyceae</taxon>
        <taxon>Dictyochales</taxon>
        <taxon>Dictyochaceae</taxon>
        <taxon>Octactis</taxon>
    </lineage>
</organism>
<dbReference type="InterPro" id="IPR013103">
    <property type="entry name" value="RVT_2"/>
</dbReference>
<protein>
    <recommendedName>
        <fullName evidence="1">Reverse transcriptase Ty1/copia-type domain-containing protein</fullName>
    </recommendedName>
</protein>
<name>A0A7S2DAG2_9STRA</name>